<dbReference type="Gene3D" id="3.30.450.180">
    <property type="match status" value="1"/>
</dbReference>
<feature type="region of interest" description="Disordered" evidence="1">
    <location>
        <begin position="297"/>
        <end position="333"/>
    </location>
</feature>
<dbReference type="InterPro" id="IPR041413">
    <property type="entry name" value="MLTR_LBD"/>
</dbReference>
<dbReference type="Pfam" id="PF17765">
    <property type="entry name" value="MLTR_LBD"/>
    <property type="match status" value="1"/>
</dbReference>
<dbReference type="InterPro" id="IPR001387">
    <property type="entry name" value="Cro/C1-type_HTH"/>
</dbReference>
<dbReference type="CDD" id="cd00093">
    <property type="entry name" value="HTH_XRE"/>
    <property type="match status" value="1"/>
</dbReference>
<evidence type="ECO:0000313" key="3">
    <source>
        <dbReference type="EMBL" id="MCI3241394.1"/>
    </source>
</evidence>
<dbReference type="SMART" id="SM00530">
    <property type="entry name" value="HTH_XRE"/>
    <property type="match status" value="1"/>
</dbReference>
<evidence type="ECO:0000313" key="4">
    <source>
        <dbReference type="Proteomes" id="UP001165270"/>
    </source>
</evidence>
<dbReference type="RefSeq" id="WP_242710096.1">
    <property type="nucleotide sequence ID" value="NZ_JALDAX010000005.1"/>
</dbReference>
<name>A0ABS9XH76_9ACTN</name>
<sequence>MTDSDRHGQADEVREFLSTRRARMTPQRAGLPVFGGNRRVTGLRREEVALLAGMSVDYYIRLERGNLRGASDAVLDSLSDALQLDDAERAHLYDLARAATGSERRPPAATGRIRPVVLRVLDAMTDLPAYIRNARFDIVAANSLGRALYAPVYDSPLFAQRGPVNTARFLFLDPGSADFWPEWEKAANDSVAFLRTETGRSPQDKGLMGLIGELSTKSDDFARRWARHDVKFSRSGVKRLHHPLVGDLALPYEALDLPADPGLRITVYSPEPDSPERQALDLLAGWTGWTGWTGGTGGTGWTGWTGGTGSTSSPGPTARETRQAAGGHGSAGT</sequence>
<dbReference type="PANTHER" id="PTHR35010">
    <property type="entry name" value="BLL4672 PROTEIN-RELATED"/>
    <property type="match status" value="1"/>
</dbReference>
<protein>
    <submittedName>
        <fullName evidence="3">Helix-turn-helix transcriptional regulator</fullName>
    </submittedName>
</protein>
<gene>
    <name evidence="3" type="ORF">MQN93_16880</name>
</gene>
<feature type="compositionally biased region" description="Gly residues" evidence="1">
    <location>
        <begin position="297"/>
        <end position="309"/>
    </location>
</feature>
<comment type="caution">
    <text evidence="3">The sequence shown here is derived from an EMBL/GenBank/DDBJ whole genome shotgun (WGS) entry which is preliminary data.</text>
</comment>
<evidence type="ECO:0000259" key="2">
    <source>
        <dbReference type="PROSITE" id="PS50943"/>
    </source>
</evidence>
<reference evidence="3" key="1">
    <citation type="submission" date="2022-03" db="EMBL/GenBank/DDBJ databases">
        <title>Streptomyces 7R015 and 7R016 isolated from Barleria lupulina in Thailand.</title>
        <authorList>
            <person name="Kanchanasin P."/>
            <person name="Phongsopitanun W."/>
            <person name="Tanasupawat S."/>
        </authorList>
    </citation>
    <scope>NUCLEOTIDE SEQUENCE</scope>
    <source>
        <strain evidence="3">7R016</strain>
    </source>
</reference>
<dbReference type="PANTHER" id="PTHR35010:SF2">
    <property type="entry name" value="BLL4672 PROTEIN"/>
    <property type="match status" value="1"/>
</dbReference>
<dbReference type="Pfam" id="PF13560">
    <property type="entry name" value="HTH_31"/>
    <property type="match status" value="1"/>
</dbReference>
<dbReference type="Proteomes" id="UP001165270">
    <property type="component" value="Unassembled WGS sequence"/>
</dbReference>
<evidence type="ECO:0000256" key="1">
    <source>
        <dbReference type="SAM" id="MobiDB-lite"/>
    </source>
</evidence>
<dbReference type="SUPFAM" id="SSF47413">
    <property type="entry name" value="lambda repressor-like DNA-binding domains"/>
    <property type="match status" value="1"/>
</dbReference>
<organism evidence="3 4">
    <name type="scientific">Streptomyces spinosisporus</name>
    <dbReference type="NCBI Taxonomy" id="2927582"/>
    <lineage>
        <taxon>Bacteria</taxon>
        <taxon>Bacillati</taxon>
        <taxon>Actinomycetota</taxon>
        <taxon>Actinomycetes</taxon>
        <taxon>Kitasatosporales</taxon>
        <taxon>Streptomycetaceae</taxon>
        <taxon>Streptomyces</taxon>
    </lineage>
</organism>
<accession>A0ABS9XH76</accession>
<dbReference type="Gene3D" id="1.10.260.40">
    <property type="entry name" value="lambda repressor-like DNA-binding domains"/>
    <property type="match status" value="1"/>
</dbReference>
<dbReference type="PROSITE" id="PS50943">
    <property type="entry name" value="HTH_CROC1"/>
    <property type="match status" value="1"/>
</dbReference>
<dbReference type="EMBL" id="JALDAX010000005">
    <property type="protein sequence ID" value="MCI3241394.1"/>
    <property type="molecule type" value="Genomic_DNA"/>
</dbReference>
<keyword evidence="4" id="KW-1185">Reference proteome</keyword>
<feature type="domain" description="HTH cro/C1-type" evidence="2">
    <location>
        <begin position="42"/>
        <end position="89"/>
    </location>
</feature>
<proteinExistence type="predicted"/>
<dbReference type="InterPro" id="IPR010982">
    <property type="entry name" value="Lambda_DNA-bd_dom_sf"/>
</dbReference>